<organism evidence="1 2">
    <name type="scientific">Frankia umida</name>
    <dbReference type="NCBI Taxonomy" id="573489"/>
    <lineage>
        <taxon>Bacteria</taxon>
        <taxon>Bacillati</taxon>
        <taxon>Actinomycetota</taxon>
        <taxon>Actinomycetes</taxon>
        <taxon>Frankiales</taxon>
        <taxon>Frankiaceae</taxon>
        <taxon>Frankia</taxon>
    </lineage>
</organism>
<dbReference type="RefSeq" id="WP_225437958.1">
    <property type="nucleotide sequence ID" value="NZ_JALKFT010000019.1"/>
</dbReference>
<gene>
    <name evidence="1" type="ORF">MXD59_18110</name>
</gene>
<name>A0ABT0K1I8_9ACTN</name>
<evidence type="ECO:0000313" key="2">
    <source>
        <dbReference type="Proteomes" id="UP001201873"/>
    </source>
</evidence>
<keyword evidence="2" id="KW-1185">Reference proteome</keyword>
<comment type="caution">
    <text evidence="1">The sequence shown here is derived from an EMBL/GenBank/DDBJ whole genome shotgun (WGS) entry which is preliminary data.</text>
</comment>
<evidence type="ECO:0000313" key="1">
    <source>
        <dbReference type="EMBL" id="MCK9877666.1"/>
    </source>
</evidence>
<protein>
    <submittedName>
        <fullName evidence="1">Uncharacterized protein</fullName>
    </submittedName>
</protein>
<proteinExistence type="predicted"/>
<sequence length="95" mass="10309">MRADLPAGPRPCHVYDYDGEHLGSFTSWSAAHEWAHLQAAMGGVLGPLEVEDRHAGEHRQVWVDRCADVGQAAAAQLCDVLDAATHIPTQTRRPG</sequence>
<dbReference type="EMBL" id="JALKFT010000019">
    <property type="protein sequence ID" value="MCK9877666.1"/>
    <property type="molecule type" value="Genomic_DNA"/>
</dbReference>
<reference evidence="1 2" key="1">
    <citation type="submission" date="2022-04" db="EMBL/GenBank/DDBJ databases">
        <title>Genome diversity in the genus Frankia.</title>
        <authorList>
            <person name="Carlos-Shanley C."/>
            <person name="Hahn D."/>
        </authorList>
    </citation>
    <scope>NUCLEOTIDE SEQUENCE [LARGE SCALE GENOMIC DNA]</scope>
    <source>
        <strain evidence="1 2">Ag45/Mut15</strain>
    </source>
</reference>
<dbReference type="Proteomes" id="UP001201873">
    <property type="component" value="Unassembled WGS sequence"/>
</dbReference>
<accession>A0ABT0K1I8</accession>